<dbReference type="Gene3D" id="3.30.70.100">
    <property type="match status" value="1"/>
</dbReference>
<dbReference type="AlphaFoldDB" id="A0A2A2WMW3"/>
<evidence type="ECO:0000259" key="2">
    <source>
        <dbReference type="PROSITE" id="PS50846"/>
    </source>
</evidence>
<sequence>MSDTATFTVSGMTCGHCVASVEEEVSEIPGVQSVEVDLESGRLVVVAPHPVDPALVRAAVDEAGYTLHDAE</sequence>
<dbReference type="CDD" id="cd00371">
    <property type="entry name" value="HMA"/>
    <property type="match status" value="1"/>
</dbReference>
<dbReference type="InterPro" id="IPR017969">
    <property type="entry name" value="Heavy-metal-associated_CS"/>
</dbReference>
<feature type="domain" description="HMA" evidence="2">
    <location>
        <begin position="3"/>
        <end position="68"/>
    </location>
</feature>
<protein>
    <submittedName>
        <fullName evidence="3">Cation-transporting ATPase</fullName>
    </submittedName>
</protein>
<dbReference type="SUPFAM" id="SSF55008">
    <property type="entry name" value="HMA, heavy metal-associated domain"/>
    <property type="match status" value="1"/>
</dbReference>
<dbReference type="PROSITE" id="PS01047">
    <property type="entry name" value="HMA_1"/>
    <property type="match status" value="1"/>
</dbReference>
<keyword evidence="4" id="KW-1185">Reference proteome</keyword>
<dbReference type="InterPro" id="IPR036163">
    <property type="entry name" value="HMA_dom_sf"/>
</dbReference>
<dbReference type="GO" id="GO:0006825">
    <property type="term" value="P:copper ion transport"/>
    <property type="evidence" value="ECO:0007669"/>
    <property type="project" value="InterPro"/>
</dbReference>
<dbReference type="FunFam" id="3.30.70.100:FF:000001">
    <property type="entry name" value="ATPase copper transporting beta"/>
    <property type="match status" value="1"/>
</dbReference>
<dbReference type="PROSITE" id="PS50846">
    <property type="entry name" value="HMA_2"/>
    <property type="match status" value="1"/>
</dbReference>
<dbReference type="PRINTS" id="PR00944">
    <property type="entry name" value="CUEXPORT"/>
</dbReference>
<dbReference type="Pfam" id="PF00403">
    <property type="entry name" value="HMA"/>
    <property type="match status" value="1"/>
</dbReference>
<dbReference type="Proteomes" id="UP000218810">
    <property type="component" value="Unassembled WGS sequence"/>
</dbReference>
<proteinExistence type="predicted"/>
<organism evidence="3 4">
    <name type="scientific">Dietzia natronolimnaea</name>
    <dbReference type="NCBI Taxonomy" id="161920"/>
    <lineage>
        <taxon>Bacteria</taxon>
        <taxon>Bacillati</taxon>
        <taxon>Actinomycetota</taxon>
        <taxon>Actinomycetes</taxon>
        <taxon>Mycobacteriales</taxon>
        <taxon>Dietziaceae</taxon>
        <taxon>Dietzia</taxon>
    </lineage>
</organism>
<evidence type="ECO:0000313" key="3">
    <source>
        <dbReference type="EMBL" id="PAY22556.1"/>
    </source>
</evidence>
<dbReference type="EMBL" id="NTGA01000022">
    <property type="protein sequence ID" value="PAY22556.1"/>
    <property type="molecule type" value="Genomic_DNA"/>
</dbReference>
<dbReference type="InterPro" id="IPR006121">
    <property type="entry name" value="HMA_dom"/>
</dbReference>
<comment type="caution">
    <text evidence="3">The sequence shown here is derived from an EMBL/GenBank/DDBJ whole genome shotgun (WGS) entry which is preliminary data.</text>
</comment>
<accession>A0A2A2WMW3</accession>
<dbReference type="InterPro" id="IPR000428">
    <property type="entry name" value="Cu-bd"/>
</dbReference>
<dbReference type="RefSeq" id="WP_095718750.1">
    <property type="nucleotide sequence ID" value="NZ_BAAAHZ010000015.1"/>
</dbReference>
<evidence type="ECO:0000256" key="1">
    <source>
        <dbReference type="ARBA" id="ARBA00022723"/>
    </source>
</evidence>
<dbReference type="OrthoDB" id="9813965at2"/>
<reference evidence="4" key="1">
    <citation type="submission" date="2017-09" db="EMBL/GenBank/DDBJ databases">
        <authorList>
            <person name="Zhang Y."/>
            <person name="Huang X."/>
            <person name="Liu J."/>
            <person name="Lu L."/>
            <person name="Peng K."/>
        </authorList>
    </citation>
    <scope>NUCLEOTIDE SEQUENCE [LARGE SCALE GENOMIC DNA]</scope>
    <source>
        <strain evidence="4">S-XJ-1</strain>
    </source>
</reference>
<evidence type="ECO:0000313" key="4">
    <source>
        <dbReference type="Proteomes" id="UP000218810"/>
    </source>
</evidence>
<dbReference type="GO" id="GO:0005507">
    <property type="term" value="F:copper ion binding"/>
    <property type="evidence" value="ECO:0007669"/>
    <property type="project" value="InterPro"/>
</dbReference>
<gene>
    <name evidence="3" type="ORF">CEY15_12655</name>
</gene>
<name>A0A2A2WMW3_9ACTN</name>
<keyword evidence="1" id="KW-0479">Metal-binding</keyword>